<dbReference type="NCBIfam" id="NF038176">
    <property type="entry name" value="Rv0340_fam"/>
    <property type="match status" value="1"/>
</dbReference>
<dbReference type="Proteomes" id="UP001651690">
    <property type="component" value="Unassembled WGS sequence"/>
</dbReference>
<dbReference type="EMBL" id="JANDBD010000003">
    <property type="protein sequence ID" value="MCP9272126.1"/>
    <property type="molecule type" value="Genomic_DNA"/>
</dbReference>
<sequence>MANSLLDFVMSLMSDPDAAARYAADPAQALADANLSGVTAADVNHLIPVVAESVSSVAPSAGLDAFGADAASNVWTSGEATAAFDAFGDHLPQQVIDDPYGTLNHVVTTGDPGSVIDTAGLDVPDVPTVAGLDDIPQLDAPVIDDLPFADVTADDGWVQQVHDQLDQHGMAAEIPHGPELDDLI</sequence>
<comment type="caution">
    <text evidence="1">The sequence shown here is derived from an EMBL/GenBank/DDBJ whole genome shotgun (WGS) entry which is preliminary data.</text>
</comment>
<keyword evidence="2" id="KW-1185">Reference proteome</keyword>
<evidence type="ECO:0000313" key="1">
    <source>
        <dbReference type="EMBL" id="MCP9272126.1"/>
    </source>
</evidence>
<proteinExistence type="predicted"/>
<dbReference type="NCBIfam" id="NF038175">
    <property type="entry name" value="IniB_NTERM"/>
    <property type="match status" value="1"/>
</dbReference>
<accession>A0ABT1LYZ9</accession>
<dbReference type="InterPro" id="IPR049709">
    <property type="entry name" value="IniB-like_N"/>
</dbReference>
<protein>
    <submittedName>
        <fullName evidence="1">Rv0340 family protein</fullName>
    </submittedName>
</protein>
<name>A0ABT1LYZ9_9MYCO</name>
<gene>
    <name evidence="1" type="ORF">NM203_07990</name>
</gene>
<dbReference type="RefSeq" id="WP_255059305.1">
    <property type="nucleotide sequence ID" value="NZ_JANDBD010000003.1"/>
</dbReference>
<reference evidence="1 2" key="1">
    <citation type="submission" date="2022-06" db="EMBL/GenBank/DDBJ databases">
        <title>Mycolicibacterium sp. CAU 1645 isolated from seawater.</title>
        <authorList>
            <person name="Kim W."/>
        </authorList>
    </citation>
    <scope>NUCLEOTIDE SEQUENCE [LARGE SCALE GENOMIC DNA]</scope>
    <source>
        <strain evidence="1 2">CAU 1645</strain>
    </source>
</reference>
<evidence type="ECO:0000313" key="2">
    <source>
        <dbReference type="Proteomes" id="UP001651690"/>
    </source>
</evidence>
<organism evidence="1 2">
    <name type="scientific">Mycolicibacterium arenosum</name>
    <dbReference type="NCBI Taxonomy" id="2952157"/>
    <lineage>
        <taxon>Bacteria</taxon>
        <taxon>Bacillati</taxon>
        <taxon>Actinomycetota</taxon>
        <taxon>Actinomycetes</taxon>
        <taxon>Mycobacteriales</taxon>
        <taxon>Mycobacteriaceae</taxon>
        <taxon>Mycolicibacterium</taxon>
    </lineage>
</organism>